<proteinExistence type="predicted"/>
<evidence type="ECO:0000256" key="1">
    <source>
        <dbReference type="ARBA" id="ARBA00022723"/>
    </source>
</evidence>
<organism evidence="4 5">
    <name type="scientific">Reticulomyxa filosa</name>
    <dbReference type="NCBI Taxonomy" id="46433"/>
    <lineage>
        <taxon>Eukaryota</taxon>
        <taxon>Sar</taxon>
        <taxon>Rhizaria</taxon>
        <taxon>Retaria</taxon>
        <taxon>Foraminifera</taxon>
        <taxon>Monothalamids</taxon>
        <taxon>Reticulomyxidae</taxon>
        <taxon>Reticulomyxa</taxon>
    </lineage>
</organism>
<dbReference type="Pfam" id="PF03063">
    <property type="entry name" value="Prismane"/>
    <property type="match status" value="1"/>
</dbReference>
<accession>X6NR27</accession>
<dbReference type="GO" id="GO:0042542">
    <property type="term" value="P:response to hydrogen peroxide"/>
    <property type="evidence" value="ECO:0007669"/>
    <property type="project" value="TreeGrafter"/>
</dbReference>
<dbReference type="InterPro" id="IPR011254">
    <property type="entry name" value="Prismane-like_sf"/>
</dbReference>
<dbReference type="GO" id="GO:0004601">
    <property type="term" value="F:peroxidase activity"/>
    <property type="evidence" value="ECO:0007669"/>
    <property type="project" value="TreeGrafter"/>
</dbReference>
<dbReference type="Gene3D" id="3.40.50.2030">
    <property type="match status" value="1"/>
</dbReference>
<evidence type="ECO:0000313" key="4">
    <source>
        <dbReference type="EMBL" id="ETO28446.1"/>
    </source>
</evidence>
<keyword evidence="5" id="KW-1185">Reference proteome</keyword>
<dbReference type="InterPro" id="IPR004137">
    <property type="entry name" value="HCP/CODH"/>
</dbReference>
<dbReference type="GO" id="GO:0051536">
    <property type="term" value="F:iron-sulfur cluster binding"/>
    <property type="evidence" value="ECO:0007669"/>
    <property type="project" value="UniProtKB-KW"/>
</dbReference>
<sequence>MDAWKESKPHLTGFGHHALLSNAETIVKAIKSGDLTDIFVIGGCDGTEKSRSYFSDLAKLTPQTSVILTLGCGKFRLRNLELGNFAGTHIPRIIDCGQCNDAYSAVVVALKLAEALNTDLNSLPLHFAVSWFEQKAVAVLLSLLHLGVKNIRLGPTLPAFLTPNVQKYLVDNLNLRPASMGHEKEDMELMLARR</sequence>
<name>X6NR27_RETFI</name>
<gene>
    <name evidence="4" type="ORF">RFI_08685</name>
</gene>
<protein>
    <submittedName>
        <fullName evidence="4">Hybrid cluster protein</fullName>
    </submittedName>
</protein>
<keyword evidence="2" id="KW-0408">Iron</keyword>
<dbReference type="EMBL" id="ASPP01006672">
    <property type="protein sequence ID" value="ETO28446.1"/>
    <property type="molecule type" value="Genomic_DNA"/>
</dbReference>
<reference evidence="4 5" key="1">
    <citation type="journal article" date="2013" name="Curr. Biol.">
        <title>The Genome of the Foraminiferan Reticulomyxa filosa.</title>
        <authorList>
            <person name="Glockner G."/>
            <person name="Hulsmann N."/>
            <person name="Schleicher M."/>
            <person name="Noegel A.A."/>
            <person name="Eichinger L."/>
            <person name="Gallinger C."/>
            <person name="Pawlowski J."/>
            <person name="Sierra R."/>
            <person name="Euteneuer U."/>
            <person name="Pillet L."/>
            <person name="Moustafa A."/>
            <person name="Platzer M."/>
            <person name="Groth M."/>
            <person name="Szafranski K."/>
            <person name="Schliwa M."/>
        </authorList>
    </citation>
    <scope>NUCLEOTIDE SEQUENCE [LARGE SCALE GENOMIC DNA]</scope>
</reference>
<dbReference type="AlphaFoldDB" id="X6NR27"/>
<dbReference type="Proteomes" id="UP000023152">
    <property type="component" value="Unassembled WGS sequence"/>
</dbReference>
<dbReference type="GO" id="GO:0050418">
    <property type="term" value="F:hydroxylamine reductase activity"/>
    <property type="evidence" value="ECO:0007669"/>
    <property type="project" value="TreeGrafter"/>
</dbReference>
<dbReference type="InterPro" id="IPR016099">
    <property type="entry name" value="Prismane-like_a/b-sand"/>
</dbReference>
<keyword evidence="1" id="KW-0479">Metal-binding</keyword>
<dbReference type="PANTHER" id="PTHR30109">
    <property type="entry name" value="HYDROXYLAMINE REDUCTASE"/>
    <property type="match status" value="1"/>
</dbReference>
<dbReference type="OrthoDB" id="1470350at2759"/>
<evidence type="ECO:0000256" key="2">
    <source>
        <dbReference type="ARBA" id="ARBA00023004"/>
    </source>
</evidence>
<dbReference type="GO" id="GO:0046872">
    <property type="term" value="F:metal ion binding"/>
    <property type="evidence" value="ECO:0007669"/>
    <property type="project" value="UniProtKB-KW"/>
</dbReference>
<dbReference type="PANTHER" id="PTHR30109:SF0">
    <property type="entry name" value="HYDROXYLAMINE REDUCTASE"/>
    <property type="match status" value="1"/>
</dbReference>
<dbReference type="SUPFAM" id="SSF56821">
    <property type="entry name" value="Prismane protein-like"/>
    <property type="match status" value="1"/>
</dbReference>
<evidence type="ECO:0000256" key="3">
    <source>
        <dbReference type="ARBA" id="ARBA00023014"/>
    </source>
</evidence>
<comment type="caution">
    <text evidence="4">The sequence shown here is derived from an EMBL/GenBank/DDBJ whole genome shotgun (WGS) entry which is preliminary data.</text>
</comment>
<evidence type="ECO:0000313" key="5">
    <source>
        <dbReference type="Proteomes" id="UP000023152"/>
    </source>
</evidence>
<keyword evidence="3" id="KW-0411">Iron-sulfur</keyword>